<keyword evidence="4" id="KW-0408">Iron</keyword>
<dbReference type="HOGENOM" id="CLU_055690_5_1_9"/>
<dbReference type="CDD" id="cd03530">
    <property type="entry name" value="Rieske_NirD_small_Bacillus"/>
    <property type="match status" value="1"/>
</dbReference>
<evidence type="ECO:0000256" key="6">
    <source>
        <dbReference type="ARBA" id="ARBA00023063"/>
    </source>
</evidence>
<keyword evidence="2" id="KW-0479">Metal-binding</keyword>
<dbReference type="GO" id="GO:0008942">
    <property type="term" value="F:nitrite reductase [NAD(P)H] activity"/>
    <property type="evidence" value="ECO:0007669"/>
    <property type="project" value="InterPro"/>
</dbReference>
<sequence>MAMKKVSVARVSDLPVQLGQMVRLGELEVALFRLPSGDVYAVENRCPHKGGPLAEGIVCGTSVFCPFHDWKINLATGRAEPPDEGCVRTFPVMVEGDQVFLVLSEEMPVSSG</sequence>
<dbReference type="GO" id="GO:0046872">
    <property type="term" value="F:metal ion binding"/>
    <property type="evidence" value="ECO:0007669"/>
    <property type="project" value="UniProtKB-KW"/>
</dbReference>
<evidence type="ECO:0000256" key="5">
    <source>
        <dbReference type="ARBA" id="ARBA00023014"/>
    </source>
</evidence>
<dbReference type="PANTHER" id="PTHR21496:SF23">
    <property type="entry name" value="3-PHENYLPROPIONATE_CINNAMIC ACID DIOXYGENASE FERREDOXIN SUBUNIT"/>
    <property type="match status" value="1"/>
</dbReference>
<dbReference type="RefSeq" id="WP_013075181.1">
    <property type="nucleotide sequence ID" value="NC_014098.1"/>
</dbReference>
<dbReference type="InterPro" id="IPR017941">
    <property type="entry name" value="Rieske_2Fe-2S"/>
</dbReference>
<dbReference type="eggNOG" id="COG2146">
    <property type="taxonomic scope" value="Bacteria"/>
</dbReference>
<dbReference type="OrthoDB" id="9795104at2"/>
<dbReference type="GO" id="GO:0004497">
    <property type="term" value="F:monooxygenase activity"/>
    <property type="evidence" value="ECO:0007669"/>
    <property type="project" value="UniProtKB-ARBA"/>
</dbReference>
<evidence type="ECO:0000256" key="2">
    <source>
        <dbReference type="ARBA" id="ARBA00022723"/>
    </source>
</evidence>
<dbReference type="PANTHER" id="PTHR21496">
    <property type="entry name" value="FERREDOXIN-RELATED"/>
    <property type="match status" value="1"/>
</dbReference>
<evidence type="ECO:0000313" key="9">
    <source>
        <dbReference type="Proteomes" id="UP000002368"/>
    </source>
</evidence>
<name>D5WXH0_KYRT2</name>
<evidence type="ECO:0000256" key="4">
    <source>
        <dbReference type="ARBA" id="ARBA00023004"/>
    </source>
</evidence>
<dbReference type="GO" id="GO:0051537">
    <property type="term" value="F:2 iron, 2 sulfur cluster binding"/>
    <property type="evidence" value="ECO:0007669"/>
    <property type="project" value="UniProtKB-KW"/>
</dbReference>
<dbReference type="GO" id="GO:0042128">
    <property type="term" value="P:nitrate assimilation"/>
    <property type="evidence" value="ECO:0007669"/>
    <property type="project" value="UniProtKB-KW"/>
</dbReference>
<evidence type="ECO:0000256" key="3">
    <source>
        <dbReference type="ARBA" id="ARBA00023002"/>
    </source>
</evidence>
<keyword evidence="1" id="KW-0001">2Fe-2S</keyword>
<evidence type="ECO:0000259" key="7">
    <source>
        <dbReference type="PROSITE" id="PS51296"/>
    </source>
</evidence>
<keyword evidence="9" id="KW-1185">Reference proteome</keyword>
<accession>D5WXH0</accession>
<dbReference type="KEGG" id="bts:Btus_1161"/>
<reference evidence="8 9" key="1">
    <citation type="journal article" date="2011" name="Stand. Genomic Sci.">
        <title>Complete genome sequence of the thermophilic, hydrogen-oxidizing Bacillus tusciae type strain (T2) and reclassification in the new genus, Kyrpidia gen. nov. as Kyrpidia tusciae comb. nov. and emendation of the family Alicyclobacillaceae da Costa and Rainey, 2010.</title>
        <authorList>
            <person name="Klenk H.P."/>
            <person name="Lapidus A."/>
            <person name="Chertkov O."/>
            <person name="Copeland A."/>
            <person name="Del Rio T.G."/>
            <person name="Nolan M."/>
            <person name="Lucas S."/>
            <person name="Chen F."/>
            <person name="Tice H."/>
            <person name="Cheng J.F."/>
            <person name="Han C."/>
            <person name="Bruce D."/>
            <person name="Goodwin L."/>
            <person name="Pitluck S."/>
            <person name="Pati A."/>
            <person name="Ivanova N."/>
            <person name="Mavromatis K."/>
            <person name="Daum C."/>
            <person name="Chen A."/>
            <person name="Palaniappan K."/>
            <person name="Chang Y.J."/>
            <person name="Land M."/>
            <person name="Hauser L."/>
            <person name="Jeffries C.D."/>
            <person name="Detter J.C."/>
            <person name="Rohde M."/>
            <person name="Abt B."/>
            <person name="Pukall R."/>
            <person name="Goker M."/>
            <person name="Bristow J."/>
            <person name="Markowitz V."/>
            <person name="Hugenholtz P."/>
            <person name="Eisen J.A."/>
        </authorList>
    </citation>
    <scope>NUCLEOTIDE SEQUENCE [LARGE SCALE GENOMIC DNA]</scope>
    <source>
        <strain evidence="8 9">DSM 2912</strain>
    </source>
</reference>
<protein>
    <submittedName>
        <fullName evidence="8">Nitrite reductase (NAD(P)H), small subunit</fullName>
    </submittedName>
</protein>
<organism evidence="8 9">
    <name type="scientific">Kyrpidia tusciae (strain DSM 2912 / NBRC 15312 / T2)</name>
    <name type="common">Bacillus tusciae</name>
    <dbReference type="NCBI Taxonomy" id="562970"/>
    <lineage>
        <taxon>Bacteria</taxon>
        <taxon>Bacillati</taxon>
        <taxon>Bacillota</taxon>
        <taxon>Bacilli</taxon>
        <taxon>Bacillales</taxon>
        <taxon>Alicyclobacillaceae</taxon>
        <taxon>Kyrpidia</taxon>
    </lineage>
</organism>
<dbReference type="InterPro" id="IPR036922">
    <property type="entry name" value="Rieske_2Fe-2S_sf"/>
</dbReference>
<dbReference type="AlphaFoldDB" id="D5WXH0"/>
<keyword evidence="5" id="KW-0411">Iron-sulfur</keyword>
<proteinExistence type="predicted"/>
<gene>
    <name evidence="8" type="ordered locus">Btus_1161</name>
</gene>
<dbReference type="STRING" id="562970.Btus_1161"/>
<evidence type="ECO:0000313" key="8">
    <source>
        <dbReference type="EMBL" id="ADG05891.1"/>
    </source>
</evidence>
<dbReference type="Pfam" id="PF00355">
    <property type="entry name" value="Rieske"/>
    <property type="match status" value="1"/>
</dbReference>
<dbReference type="Gene3D" id="2.102.10.10">
    <property type="entry name" value="Rieske [2Fe-2S] iron-sulphur domain"/>
    <property type="match status" value="1"/>
</dbReference>
<dbReference type="InterPro" id="IPR012748">
    <property type="entry name" value="Rieske-like_NirD"/>
</dbReference>
<keyword evidence="6" id="KW-0534">Nitrate assimilation</keyword>
<keyword evidence="3" id="KW-0560">Oxidoreductase</keyword>
<dbReference type="GO" id="GO:0016705">
    <property type="term" value="F:oxidoreductase activity, acting on paired donors, with incorporation or reduction of molecular oxygen"/>
    <property type="evidence" value="ECO:0007669"/>
    <property type="project" value="UniProtKB-ARBA"/>
</dbReference>
<evidence type="ECO:0000256" key="1">
    <source>
        <dbReference type="ARBA" id="ARBA00022714"/>
    </source>
</evidence>
<dbReference type="EMBL" id="CP002017">
    <property type="protein sequence ID" value="ADG05891.1"/>
    <property type="molecule type" value="Genomic_DNA"/>
</dbReference>
<dbReference type="PROSITE" id="PS51296">
    <property type="entry name" value="RIESKE"/>
    <property type="match status" value="1"/>
</dbReference>
<dbReference type="NCBIfam" id="TIGR02378">
    <property type="entry name" value="nirD_assim_sml"/>
    <property type="match status" value="1"/>
</dbReference>
<dbReference type="SUPFAM" id="SSF50022">
    <property type="entry name" value="ISP domain"/>
    <property type="match status" value="1"/>
</dbReference>
<dbReference type="Proteomes" id="UP000002368">
    <property type="component" value="Chromosome"/>
</dbReference>
<feature type="domain" description="Rieske" evidence="7">
    <location>
        <begin position="6"/>
        <end position="101"/>
    </location>
</feature>